<proteinExistence type="predicted"/>
<dbReference type="Pfam" id="PF03372">
    <property type="entry name" value="Exo_endo_phos"/>
    <property type="match status" value="1"/>
</dbReference>
<feature type="compositionally biased region" description="Low complexity" evidence="9">
    <location>
        <begin position="62"/>
        <end position="77"/>
    </location>
</feature>
<comment type="cofactor">
    <cofactor evidence="1">
        <name>Mn(2+)</name>
        <dbReference type="ChEBI" id="CHEBI:29035"/>
    </cofactor>
</comment>
<comment type="cofactor">
    <cofactor evidence="2">
        <name>Mg(2+)</name>
        <dbReference type="ChEBI" id="CHEBI:18420"/>
    </cofactor>
</comment>
<keyword evidence="6" id="KW-0378">Hydrolase</keyword>
<dbReference type="PANTHER" id="PTHR15822:SF4">
    <property type="entry name" value="TYROSYL-DNA PHOSPHODIESTERASE 2"/>
    <property type="match status" value="1"/>
</dbReference>
<dbReference type="GO" id="GO:0006281">
    <property type="term" value="P:DNA repair"/>
    <property type="evidence" value="ECO:0007669"/>
    <property type="project" value="UniProtKB-KW"/>
</dbReference>
<evidence type="ECO:0000256" key="3">
    <source>
        <dbReference type="ARBA" id="ARBA00022722"/>
    </source>
</evidence>
<dbReference type="InterPro" id="IPR005135">
    <property type="entry name" value="Endo/exonuclease/phosphatase"/>
</dbReference>
<dbReference type="GO" id="GO:0016787">
    <property type="term" value="F:hydrolase activity"/>
    <property type="evidence" value="ECO:0007669"/>
    <property type="project" value="UniProtKB-KW"/>
</dbReference>
<dbReference type="SUPFAM" id="SSF56219">
    <property type="entry name" value="DNase I-like"/>
    <property type="match status" value="1"/>
</dbReference>
<dbReference type="GO" id="GO:0046872">
    <property type="term" value="F:metal ion binding"/>
    <property type="evidence" value="ECO:0007669"/>
    <property type="project" value="UniProtKB-KW"/>
</dbReference>
<name>A0A644TFX2_9ZZZZ</name>
<evidence type="ECO:0000313" key="11">
    <source>
        <dbReference type="EMBL" id="MPL65856.1"/>
    </source>
</evidence>
<evidence type="ECO:0000256" key="1">
    <source>
        <dbReference type="ARBA" id="ARBA00001936"/>
    </source>
</evidence>
<evidence type="ECO:0000256" key="6">
    <source>
        <dbReference type="ARBA" id="ARBA00022801"/>
    </source>
</evidence>
<keyword evidence="3" id="KW-0540">Nuclease</keyword>
<dbReference type="EMBL" id="VSSQ01000030">
    <property type="protein sequence ID" value="MPL65856.1"/>
    <property type="molecule type" value="Genomic_DNA"/>
</dbReference>
<dbReference type="InterPro" id="IPR051547">
    <property type="entry name" value="TDP2-like"/>
</dbReference>
<evidence type="ECO:0000256" key="4">
    <source>
        <dbReference type="ARBA" id="ARBA00022723"/>
    </source>
</evidence>
<dbReference type="Gene3D" id="3.60.10.10">
    <property type="entry name" value="Endonuclease/exonuclease/phosphatase"/>
    <property type="match status" value="1"/>
</dbReference>
<evidence type="ECO:0000259" key="10">
    <source>
        <dbReference type="Pfam" id="PF03372"/>
    </source>
</evidence>
<dbReference type="InterPro" id="IPR036691">
    <property type="entry name" value="Endo/exonu/phosph_ase_sf"/>
</dbReference>
<evidence type="ECO:0000256" key="7">
    <source>
        <dbReference type="ARBA" id="ARBA00022842"/>
    </source>
</evidence>
<keyword evidence="8" id="KW-0234">DNA repair</keyword>
<keyword evidence="4" id="KW-0479">Metal-binding</keyword>
<feature type="domain" description="Endonuclease/exonuclease/phosphatase" evidence="10">
    <location>
        <begin position="95"/>
        <end position="349"/>
    </location>
</feature>
<dbReference type="PANTHER" id="PTHR15822">
    <property type="entry name" value="TRAF AND TNF RECEPTOR-ASSOCIATED PROTEIN"/>
    <property type="match status" value="1"/>
</dbReference>
<evidence type="ECO:0000256" key="5">
    <source>
        <dbReference type="ARBA" id="ARBA00022763"/>
    </source>
</evidence>
<reference evidence="11" key="1">
    <citation type="submission" date="2019-08" db="EMBL/GenBank/DDBJ databases">
        <authorList>
            <person name="Kucharzyk K."/>
            <person name="Murdoch R.W."/>
            <person name="Higgins S."/>
            <person name="Loffler F."/>
        </authorList>
    </citation>
    <scope>NUCLEOTIDE SEQUENCE</scope>
</reference>
<evidence type="ECO:0000256" key="9">
    <source>
        <dbReference type="SAM" id="MobiDB-lite"/>
    </source>
</evidence>
<dbReference type="AlphaFoldDB" id="A0A644TFX2"/>
<protein>
    <recommendedName>
        <fullName evidence="10">Endonuclease/exonuclease/phosphatase domain-containing protein</fullName>
    </recommendedName>
</protein>
<organism evidence="11">
    <name type="scientific">bioreactor metagenome</name>
    <dbReference type="NCBI Taxonomy" id="1076179"/>
    <lineage>
        <taxon>unclassified sequences</taxon>
        <taxon>metagenomes</taxon>
        <taxon>ecological metagenomes</taxon>
    </lineage>
</organism>
<accession>A0A644TFX2</accession>
<keyword evidence="7" id="KW-0460">Magnesium</keyword>
<sequence>MKFRSAATACLIVLAVAAVLGLAILPFFGHGGTVRIYADQAPGAVSAPESDPLVSTTRVVPPATTPAAPELPTATNPSPAAEAKGKNQALIRVGSWNVRDCAAWDEAAKERIALHDYVAATIRDAKVDMVLFQEIQSDEGKGGDIALLSVALAKQGWAMPYTAVVNAKGEDDLALFSRYKIGAEEKVLEPSASDPWPRPGIYARVEVAGTSLHLYGFHFKAMGDEKSEAARKAQALALARSLAKRHEGSLDTDRIILAGDFNTANPGDLGGADSTLSTLCSLGDQDPGNDFLALNYQFHPNTPSFVDSRYESVLDHILVSPSLAAGMGGDSIHIIEAVKGPGTIPTSDHRLLLAEIVLPER</sequence>
<gene>
    <name evidence="11" type="ORF">SDC9_11521</name>
</gene>
<feature type="region of interest" description="Disordered" evidence="9">
    <location>
        <begin position="62"/>
        <end position="82"/>
    </location>
</feature>
<keyword evidence="5" id="KW-0227">DNA damage</keyword>
<dbReference type="GO" id="GO:0004518">
    <property type="term" value="F:nuclease activity"/>
    <property type="evidence" value="ECO:0007669"/>
    <property type="project" value="UniProtKB-KW"/>
</dbReference>
<evidence type="ECO:0000256" key="8">
    <source>
        <dbReference type="ARBA" id="ARBA00023204"/>
    </source>
</evidence>
<evidence type="ECO:0000256" key="2">
    <source>
        <dbReference type="ARBA" id="ARBA00001946"/>
    </source>
</evidence>
<comment type="caution">
    <text evidence="11">The sequence shown here is derived from an EMBL/GenBank/DDBJ whole genome shotgun (WGS) entry which is preliminary data.</text>
</comment>